<name>E6KVW4_9PAST</name>
<dbReference type="HOGENOM" id="CLU_3094765_0_0_6"/>
<dbReference type="AlphaFoldDB" id="E6KVW4"/>
<reference evidence="1 2" key="1">
    <citation type="submission" date="2010-12" db="EMBL/GenBank/DDBJ databases">
        <authorList>
            <person name="Muzny D."/>
            <person name="Qin X."/>
            <person name="Deng J."/>
            <person name="Jiang H."/>
            <person name="Liu Y."/>
            <person name="Qu J."/>
            <person name="Song X.-Z."/>
            <person name="Zhang L."/>
            <person name="Thornton R."/>
            <person name="Coyle M."/>
            <person name="Francisco L."/>
            <person name="Jackson L."/>
            <person name="Javaid M."/>
            <person name="Korchina V."/>
            <person name="Kovar C."/>
            <person name="Mata R."/>
            <person name="Mathew T."/>
            <person name="Ngo R."/>
            <person name="Nguyen L."/>
            <person name="Nguyen N."/>
            <person name="Okwuonu G."/>
            <person name="Ongeri F."/>
            <person name="Pham C."/>
            <person name="Simmons D."/>
            <person name="Wilczek-Boney K."/>
            <person name="Hale W."/>
            <person name="Jakkamsetti A."/>
            <person name="Pham P."/>
            <person name="Ruth R."/>
            <person name="San Lucas F."/>
            <person name="Warren J."/>
            <person name="Zhang J."/>
            <person name="Zhao Z."/>
            <person name="Zhou C."/>
            <person name="Zhu D."/>
            <person name="Lee S."/>
            <person name="Bess C."/>
            <person name="Blankenburg K."/>
            <person name="Forbes L."/>
            <person name="Fu Q."/>
            <person name="Gubbala S."/>
            <person name="Hirani K."/>
            <person name="Jayaseelan J.C."/>
            <person name="Lara F."/>
            <person name="Munidasa M."/>
            <person name="Palculict T."/>
            <person name="Patil S."/>
            <person name="Pu L.-L."/>
            <person name="Saada N."/>
            <person name="Tang L."/>
            <person name="Weissenberger G."/>
            <person name="Zhu Y."/>
            <person name="Hemphill L."/>
            <person name="Shang Y."/>
            <person name="Youmans B."/>
            <person name="Ayvaz T."/>
            <person name="Ross M."/>
            <person name="Santibanez J."/>
            <person name="Aqrawi P."/>
            <person name="Gross S."/>
            <person name="Joshi V."/>
            <person name="Fowler G."/>
            <person name="Nazareth L."/>
            <person name="Reid J."/>
            <person name="Worley K."/>
            <person name="Petrosino J."/>
            <person name="Highlander S."/>
            <person name="Gibbs R."/>
        </authorList>
    </citation>
    <scope>NUCLEOTIDE SEQUENCE [LARGE SCALE GENOMIC DNA]</scope>
    <source>
        <strain evidence="1 2">ATCC 33393</strain>
    </source>
</reference>
<organism evidence="1 2">
    <name type="scientific">Aggregatibacter segnis ATCC 33393</name>
    <dbReference type="NCBI Taxonomy" id="888057"/>
    <lineage>
        <taxon>Bacteria</taxon>
        <taxon>Pseudomonadati</taxon>
        <taxon>Pseudomonadota</taxon>
        <taxon>Gammaproteobacteria</taxon>
        <taxon>Pasteurellales</taxon>
        <taxon>Pasteurellaceae</taxon>
        <taxon>Aggregatibacter</taxon>
    </lineage>
</organism>
<dbReference type="EMBL" id="AEPS01000002">
    <property type="protein sequence ID" value="EFU68423.1"/>
    <property type="molecule type" value="Genomic_DNA"/>
</dbReference>
<gene>
    <name evidence="1" type="ORF">HMPREF9064_0296</name>
</gene>
<evidence type="ECO:0000313" key="1">
    <source>
        <dbReference type="EMBL" id="EFU68423.1"/>
    </source>
</evidence>
<proteinExistence type="predicted"/>
<keyword evidence="2" id="KW-1185">Reference proteome</keyword>
<dbReference type="Proteomes" id="UP000032871">
    <property type="component" value="Unassembled WGS sequence"/>
</dbReference>
<protein>
    <submittedName>
        <fullName evidence="1">Uncharacterized protein</fullName>
    </submittedName>
</protein>
<accession>E6KVW4</accession>
<comment type="caution">
    <text evidence="1">The sequence shown here is derived from an EMBL/GenBank/DDBJ whole genome shotgun (WGS) entry which is preliminary data.</text>
</comment>
<sequence>MQCIGGFASLFHAENHQNCGKCLKKHKKSDGEVQSFRIALFSQVKLRLLNF</sequence>
<evidence type="ECO:0000313" key="2">
    <source>
        <dbReference type="Proteomes" id="UP000032871"/>
    </source>
</evidence>